<dbReference type="AlphaFoldDB" id="A0A182JYY0"/>
<accession>A0A182JYY0</accession>
<dbReference type="EnsemblMetazoa" id="ACHR003712-RA">
    <property type="protein sequence ID" value="ACHR003712-PA"/>
    <property type="gene ID" value="ACHR003712"/>
</dbReference>
<feature type="compositionally biased region" description="Low complexity" evidence="1">
    <location>
        <begin position="174"/>
        <end position="187"/>
    </location>
</feature>
<keyword evidence="2" id="KW-0472">Membrane</keyword>
<reference evidence="4" key="1">
    <citation type="submission" date="2013-03" db="EMBL/GenBank/DDBJ databases">
        <title>The Genome Sequence of Anopheles christyi ACHKN1017.</title>
        <authorList>
            <consortium name="The Broad Institute Genomics Platform"/>
            <person name="Neafsey D.E."/>
            <person name="Besansky N."/>
            <person name="Walker B."/>
            <person name="Young S.K."/>
            <person name="Zeng Q."/>
            <person name="Gargeya S."/>
            <person name="Fitzgerald M."/>
            <person name="Haas B."/>
            <person name="Abouelleil A."/>
            <person name="Allen A.W."/>
            <person name="Alvarado L."/>
            <person name="Arachchi H.M."/>
            <person name="Berlin A.M."/>
            <person name="Chapman S.B."/>
            <person name="Gainer-Dewar J."/>
            <person name="Goldberg J."/>
            <person name="Griggs A."/>
            <person name="Gujja S."/>
            <person name="Hansen M."/>
            <person name="Howarth C."/>
            <person name="Imamovic A."/>
            <person name="Ireland A."/>
            <person name="Larimer J."/>
            <person name="McCowan C."/>
            <person name="Murphy C."/>
            <person name="Pearson M."/>
            <person name="Poon T.W."/>
            <person name="Priest M."/>
            <person name="Roberts A."/>
            <person name="Saif S."/>
            <person name="Shea T."/>
            <person name="Sisk P."/>
            <person name="Sykes S."/>
            <person name="Wortman J."/>
            <person name="Nusbaum C."/>
            <person name="Birren B."/>
        </authorList>
    </citation>
    <scope>NUCLEOTIDE SEQUENCE [LARGE SCALE GENOMIC DNA]</scope>
    <source>
        <strain evidence="4">ACHKN1017</strain>
    </source>
</reference>
<feature type="compositionally biased region" description="Polar residues" evidence="1">
    <location>
        <begin position="148"/>
        <end position="158"/>
    </location>
</feature>
<dbReference type="VEuPathDB" id="VectorBase:ACHR003712"/>
<evidence type="ECO:0000256" key="1">
    <source>
        <dbReference type="SAM" id="MobiDB-lite"/>
    </source>
</evidence>
<sequence length="208" mass="22236">MDIVVLVALKIFFILFMVGGYYLARYIKQRRMAPVIVTQEIPGLGYSTPIAIHVPDAQQYNHLGFAQLSANTTIPVPGVANTPVIITSEVHRVTPGNTQIMLPPPGAIIQGHATGTAAYPVMQSAYPAQQPAPYPPQSYMQNYPLQTSAAPAQMSPSHPNVAPMHHPAPPTASAPPGAGAPMMNPPSYDQVVTDSYPVQAPYNPNFKG</sequence>
<dbReference type="STRING" id="43041.A0A182JYY0"/>
<protein>
    <submittedName>
        <fullName evidence="3">Uncharacterized protein</fullName>
    </submittedName>
</protein>
<dbReference type="Proteomes" id="UP000075881">
    <property type="component" value="Unassembled WGS sequence"/>
</dbReference>
<feature type="transmembrane region" description="Helical" evidence="2">
    <location>
        <begin position="6"/>
        <end position="24"/>
    </location>
</feature>
<evidence type="ECO:0000313" key="4">
    <source>
        <dbReference type="Proteomes" id="UP000075881"/>
    </source>
</evidence>
<proteinExistence type="predicted"/>
<reference evidence="3" key="2">
    <citation type="submission" date="2020-05" db="UniProtKB">
        <authorList>
            <consortium name="EnsemblMetazoa"/>
        </authorList>
    </citation>
    <scope>IDENTIFICATION</scope>
    <source>
        <strain evidence="3">ACHKN1017</strain>
    </source>
</reference>
<keyword evidence="2" id="KW-0812">Transmembrane</keyword>
<keyword evidence="4" id="KW-1185">Reference proteome</keyword>
<organism evidence="3 4">
    <name type="scientific">Anopheles christyi</name>
    <dbReference type="NCBI Taxonomy" id="43041"/>
    <lineage>
        <taxon>Eukaryota</taxon>
        <taxon>Metazoa</taxon>
        <taxon>Ecdysozoa</taxon>
        <taxon>Arthropoda</taxon>
        <taxon>Hexapoda</taxon>
        <taxon>Insecta</taxon>
        <taxon>Pterygota</taxon>
        <taxon>Neoptera</taxon>
        <taxon>Endopterygota</taxon>
        <taxon>Diptera</taxon>
        <taxon>Nematocera</taxon>
        <taxon>Culicoidea</taxon>
        <taxon>Culicidae</taxon>
        <taxon>Anophelinae</taxon>
        <taxon>Anopheles</taxon>
    </lineage>
</organism>
<keyword evidence="2" id="KW-1133">Transmembrane helix</keyword>
<evidence type="ECO:0000256" key="2">
    <source>
        <dbReference type="SAM" id="Phobius"/>
    </source>
</evidence>
<name>A0A182JYY0_9DIPT</name>
<feature type="region of interest" description="Disordered" evidence="1">
    <location>
        <begin position="148"/>
        <end position="208"/>
    </location>
</feature>
<evidence type="ECO:0000313" key="3">
    <source>
        <dbReference type="EnsemblMetazoa" id="ACHR003712-PA"/>
    </source>
</evidence>